<dbReference type="EMBL" id="AZBU02000004">
    <property type="protein sequence ID" value="TKR82542.1"/>
    <property type="molecule type" value="Genomic_DNA"/>
</dbReference>
<sequence>MELTNNQDKQNFRFGLFQLTFQCIKYVDTFWKVISRTVKLLSEKAVYKLICNPLTSYLPSQRNCSSTTPTTIFFLARFLF</sequence>
<dbReference type="AlphaFoldDB" id="A0A4U5NIE6"/>
<gene>
    <name evidence="1" type="ORF">L596_016251</name>
</gene>
<proteinExistence type="predicted"/>
<reference evidence="1 2" key="1">
    <citation type="journal article" date="2015" name="Genome Biol.">
        <title>Comparative genomics of Steinernema reveals deeply conserved gene regulatory networks.</title>
        <authorList>
            <person name="Dillman A.R."/>
            <person name="Macchietto M."/>
            <person name="Porter C.F."/>
            <person name="Rogers A."/>
            <person name="Williams B."/>
            <person name="Antoshechkin I."/>
            <person name="Lee M.M."/>
            <person name="Goodwin Z."/>
            <person name="Lu X."/>
            <person name="Lewis E.E."/>
            <person name="Goodrich-Blair H."/>
            <person name="Stock S.P."/>
            <person name="Adams B.J."/>
            <person name="Sternberg P.W."/>
            <person name="Mortazavi A."/>
        </authorList>
    </citation>
    <scope>NUCLEOTIDE SEQUENCE [LARGE SCALE GENOMIC DNA]</scope>
    <source>
        <strain evidence="1 2">ALL</strain>
    </source>
</reference>
<evidence type="ECO:0000313" key="2">
    <source>
        <dbReference type="Proteomes" id="UP000298663"/>
    </source>
</evidence>
<comment type="caution">
    <text evidence="1">The sequence shown here is derived from an EMBL/GenBank/DDBJ whole genome shotgun (WGS) entry which is preliminary data.</text>
</comment>
<organism evidence="1 2">
    <name type="scientific">Steinernema carpocapsae</name>
    <name type="common">Entomopathogenic nematode</name>
    <dbReference type="NCBI Taxonomy" id="34508"/>
    <lineage>
        <taxon>Eukaryota</taxon>
        <taxon>Metazoa</taxon>
        <taxon>Ecdysozoa</taxon>
        <taxon>Nematoda</taxon>
        <taxon>Chromadorea</taxon>
        <taxon>Rhabditida</taxon>
        <taxon>Tylenchina</taxon>
        <taxon>Panagrolaimomorpha</taxon>
        <taxon>Strongyloidoidea</taxon>
        <taxon>Steinernematidae</taxon>
        <taxon>Steinernema</taxon>
    </lineage>
</organism>
<dbReference type="Proteomes" id="UP000298663">
    <property type="component" value="Unassembled WGS sequence"/>
</dbReference>
<evidence type="ECO:0000313" key="1">
    <source>
        <dbReference type="EMBL" id="TKR82542.1"/>
    </source>
</evidence>
<protein>
    <submittedName>
        <fullName evidence="1">Uncharacterized protein</fullName>
    </submittedName>
</protein>
<keyword evidence="2" id="KW-1185">Reference proteome</keyword>
<name>A0A4U5NIE6_STECR</name>
<accession>A0A4U5NIE6</accession>
<reference evidence="1 2" key="2">
    <citation type="journal article" date="2019" name="G3 (Bethesda)">
        <title>Hybrid Assembly of the Genome of the Entomopathogenic Nematode Steinernema carpocapsae Identifies the X-Chromosome.</title>
        <authorList>
            <person name="Serra L."/>
            <person name="Macchietto M."/>
            <person name="Macias-Munoz A."/>
            <person name="McGill C.J."/>
            <person name="Rodriguez I.M."/>
            <person name="Rodriguez B."/>
            <person name="Murad R."/>
            <person name="Mortazavi A."/>
        </authorList>
    </citation>
    <scope>NUCLEOTIDE SEQUENCE [LARGE SCALE GENOMIC DNA]</scope>
    <source>
        <strain evidence="1 2">ALL</strain>
    </source>
</reference>